<sequence length="363" mass="41098">MNTDINATLAQWRGNLMASIPIAGLISRNPIAYKWKAPFRAWMLRESVAWRLLDLLTQSHALHKQDHILGARILLRSAFETLATLIYLNQIMRQVLDSALDFNAFGDKTSVLLLGSRNNPDGLKSMNIMTVLEKCAKEYPGLVTLYANLSESSHPSYEGLLRGYSKIGHDEYETHFSNRWTERYGHRSAEQITLCMETFLHEYNTVWPALMTKLEEWIEMNDERLEATNMDTAVALEEFPLPSDMRARENYDVFPAEKEADPLVLFHATPLKNLISIQTQGFRRGTDVGGKLESVSYATHSAVSLDHWISHRQPGVDGAIIMVKFNSLEGLDVKIDTVYDRKAVPTQPTILGYVVVPASYVHS</sequence>
<proteinExistence type="predicted"/>
<name>A0ABV7X2F2_9HYPH</name>
<organism evidence="1 2">
    <name type="scientific">Devosia honganensis</name>
    <dbReference type="NCBI Taxonomy" id="1610527"/>
    <lineage>
        <taxon>Bacteria</taxon>
        <taxon>Pseudomonadati</taxon>
        <taxon>Pseudomonadota</taxon>
        <taxon>Alphaproteobacteria</taxon>
        <taxon>Hyphomicrobiales</taxon>
        <taxon>Devosiaceae</taxon>
        <taxon>Devosia</taxon>
    </lineage>
</organism>
<dbReference type="Proteomes" id="UP001595613">
    <property type="component" value="Unassembled WGS sequence"/>
</dbReference>
<protein>
    <submittedName>
        <fullName evidence="1">Uncharacterized protein</fullName>
    </submittedName>
</protein>
<dbReference type="RefSeq" id="WP_380096587.1">
    <property type="nucleotide sequence ID" value="NZ_JBHRYD010000005.1"/>
</dbReference>
<evidence type="ECO:0000313" key="2">
    <source>
        <dbReference type="Proteomes" id="UP001595613"/>
    </source>
</evidence>
<gene>
    <name evidence="1" type="ORF">ACFOOL_08875</name>
</gene>
<evidence type="ECO:0000313" key="1">
    <source>
        <dbReference type="EMBL" id="MFC3704868.1"/>
    </source>
</evidence>
<keyword evidence="2" id="KW-1185">Reference proteome</keyword>
<comment type="caution">
    <text evidence="1">The sequence shown here is derived from an EMBL/GenBank/DDBJ whole genome shotgun (WGS) entry which is preliminary data.</text>
</comment>
<accession>A0ABV7X2F2</accession>
<dbReference type="EMBL" id="JBHRYD010000005">
    <property type="protein sequence ID" value="MFC3704868.1"/>
    <property type="molecule type" value="Genomic_DNA"/>
</dbReference>
<reference evidence="2" key="1">
    <citation type="journal article" date="2019" name="Int. J. Syst. Evol. Microbiol.">
        <title>The Global Catalogue of Microorganisms (GCM) 10K type strain sequencing project: providing services to taxonomists for standard genome sequencing and annotation.</title>
        <authorList>
            <consortium name="The Broad Institute Genomics Platform"/>
            <consortium name="The Broad Institute Genome Sequencing Center for Infectious Disease"/>
            <person name="Wu L."/>
            <person name="Ma J."/>
        </authorList>
    </citation>
    <scope>NUCLEOTIDE SEQUENCE [LARGE SCALE GENOMIC DNA]</scope>
    <source>
        <strain evidence="2">KCTC 42281</strain>
    </source>
</reference>